<organism evidence="1 2">
    <name type="scientific">Asparagus officinalis</name>
    <name type="common">Garden asparagus</name>
    <dbReference type="NCBI Taxonomy" id="4686"/>
    <lineage>
        <taxon>Eukaryota</taxon>
        <taxon>Viridiplantae</taxon>
        <taxon>Streptophyta</taxon>
        <taxon>Embryophyta</taxon>
        <taxon>Tracheophyta</taxon>
        <taxon>Spermatophyta</taxon>
        <taxon>Magnoliopsida</taxon>
        <taxon>Liliopsida</taxon>
        <taxon>Asparagales</taxon>
        <taxon>Asparagaceae</taxon>
        <taxon>Asparagoideae</taxon>
        <taxon>Asparagus</taxon>
    </lineage>
</organism>
<keyword evidence="2" id="KW-1185">Reference proteome</keyword>
<sequence>MYSCRSESAKELRRLEATTFRVSGWRLCYAEGVTDEGCSVNWQTGKTYTEKHLCDEEHLVKVQWSRKGAEEASWEHEEDMRHDYPYLFEQIK</sequence>
<evidence type="ECO:0008006" key="3">
    <source>
        <dbReference type="Google" id="ProtNLM"/>
    </source>
</evidence>
<accession>A0A5P1EP89</accession>
<dbReference type="Proteomes" id="UP000243459">
    <property type="component" value="Chromosome 6"/>
</dbReference>
<protein>
    <recommendedName>
        <fullName evidence="3">Chromo domain-containing protein</fullName>
    </recommendedName>
</protein>
<name>A0A5P1EP89_ASPOF</name>
<evidence type="ECO:0000313" key="1">
    <source>
        <dbReference type="EMBL" id="ONK66967.1"/>
    </source>
</evidence>
<dbReference type="AlphaFoldDB" id="A0A5P1EP89"/>
<evidence type="ECO:0000313" key="2">
    <source>
        <dbReference type="Proteomes" id="UP000243459"/>
    </source>
</evidence>
<dbReference type="Gramene" id="ONK66967">
    <property type="protein sequence ID" value="ONK66967"/>
    <property type="gene ID" value="A4U43_C06F14090"/>
</dbReference>
<gene>
    <name evidence="1" type="ORF">A4U43_C06F14090</name>
</gene>
<dbReference type="EMBL" id="CM007386">
    <property type="protein sequence ID" value="ONK66967.1"/>
    <property type="molecule type" value="Genomic_DNA"/>
</dbReference>
<reference evidence="2" key="1">
    <citation type="journal article" date="2017" name="Nat. Commun.">
        <title>The asparagus genome sheds light on the origin and evolution of a young Y chromosome.</title>
        <authorList>
            <person name="Harkess A."/>
            <person name="Zhou J."/>
            <person name="Xu C."/>
            <person name="Bowers J.E."/>
            <person name="Van der Hulst R."/>
            <person name="Ayyampalayam S."/>
            <person name="Mercati F."/>
            <person name="Riccardi P."/>
            <person name="McKain M.R."/>
            <person name="Kakrana A."/>
            <person name="Tang H."/>
            <person name="Ray J."/>
            <person name="Groenendijk J."/>
            <person name="Arikit S."/>
            <person name="Mathioni S.M."/>
            <person name="Nakano M."/>
            <person name="Shan H."/>
            <person name="Telgmann-Rauber A."/>
            <person name="Kanno A."/>
            <person name="Yue Z."/>
            <person name="Chen H."/>
            <person name="Li W."/>
            <person name="Chen Y."/>
            <person name="Xu X."/>
            <person name="Zhang Y."/>
            <person name="Luo S."/>
            <person name="Chen H."/>
            <person name="Gao J."/>
            <person name="Mao Z."/>
            <person name="Pires J.C."/>
            <person name="Luo M."/>
            <person name="Kudrna D."/>
            <person name="Wing R.A."/>
            <person name="Meyers B.C."/>
            <person name="Yi K."/>
            <person name="Kong H."/>
            <person name="Lavrijsen P."/>
            <person name="Sunseri F."/>
            <person name="Falavigna A."/>
            <person name="Ye Y."/>
            <person name="Leebens-Mack J.H."/>
            <person name="Chen G."/>
        </authorList>
    </citation>
    <scope>NUCLEOTIDE SEQUENCE [LARGE SCALE GENOMIC DNA]</scope>
    <source>
        <strain evidence="2">cv. DH0086</strain>
    </source>
</reference>
<proteinExistence type="predicted"/>